<keyword evidence="3 7" id="KW-0507">mRNA processing</keyword>
<dbReference type="PANTHER" id="PTHR12942:SF2">
    <property type="entry name" value="PRE-MRNA-SPLICING FACTOR SLU7"/>
    <property type="match status" value="1"/>
</dbReference>
<dbReference type="InterPro" id="IPR039974">
    <property type="entry name" value="Splicing_factor_SLU7"/>
</dbReference>
<dbReference type="GO" id="GO:0030628">
    <property type="term" value="F:pre-mRNA 3'-splice site binding"/>
    <property type="evidence" value="ECO:0007669"/>
    <property type="project" value="UniProtKB-UniRule"/>
</dbReference>
<evidence type="ECO:0000256" key="5">
    <source>
        <dbReference type="ARBA" id="ARBA00023187"/>
    </source>
</evidence>
<organism evidence="10">
    <name type="scientific">Neobodo designis</name>
    <name type="common">Flagellated protozoan</name>
    <name type="synonym">Bodo designis</name>
    <dbReference type="NCBI Taxonomy" id="312471"/>
    <lineage>
        <taxon>Eukaryota</taxon>
        <taxon>Discoba</taxon>
        <taxon>Euglenozoa</taxon>
        <taxon>Kinetoplastea</taxon>
        <taxon>Metakinetoplastina</taxon>
        <taxon>Neobodonida</taxon>
        <taxon>Neobodo</taxon>
    </lineage>
</organism>
<accession>A0A7S1QWA8</accession>
<evidence type="ECO:0000256" key="7">
    <source>
        <dbReference type="RuleBase" id="RU367071"/>
    </source>
</evidence>
<keyword evidence="5 7" id="KW-0508">mRNA splicing</keyword>
<protein>
    <recommendedName>
        <fullName evidence="7">Pre-mRNA-splicing factor SLU7</fullName>
    </recommendedName>
</protein>
<evidence type="ECO:0000259" key="9">
    <source>
        <dbReference type="Pfam" id="PF11708"/>
    </source>
</evidence>
<evidence type="ECO:0000256" key="8">
    <source>
        <dbReference type="SAM" id="MobiDB-lite"/>
    </source>
</evidence>
<comment type="function">
    <text evidence="7">Involved in pre-mRNA splicing.</text>
</comment>
<dbReference type="EMBL" id="HBGF01047853">
    <property type="protein sequence ID" value="CAD9149432.1"/>
    <property type="molecule type" value="Transcribed_RNA"/>
</dbReference>
<keyword evidence="4 7" id="KW-0747">Spliceosome</keyword>
<comment type="similarity">
    <text evidence="2 7">Belongs to the SLU7 family.</text>
</comment>
<dbReference type="Pfam" id="PF11708">
    <property type="entry name" value="Slu7"/>
    <property type="match status" value="1"/>
</dbReference>
<dbReference type="InterPro" id="IPR021715">
    <property type="entry name" value="Slu7_dom"/>
</dbReference>
<dbReference type="AlphaFoldDB" id="A0A7S1QWA8"/>
<gene>
    <name evidence="10" type="ORF">NDES1114_LOCUS32011</name>
</gene>
<evidence type="ECO:0000256" key="2">
    <source>
        <dbReference type="ARBA" id="ARBA00007203"/>
    </source>
</evidence>
<evidence type="ECO:0000256" key="3">
    <source>
        <dbReference type="ARBA" id="ARBA00022664"/>
    </source>
</evidence>
<feature type="compositionally biased region" description="Low complexity" evidence="8">
    <location>
        <begin position="420"/>
        <end position="436"/>
    </location>
</feature>
<evidence type="ECO:0000256" key="6">
    <source>
        <dbReference type="ARBA" id="ARBA00023242"/>
    </source>
</evidence>
<proteinExistence type="inferred from homology"/>
<reference evidence="10" key="1">
    <citation type="submission" date="2021-01" db="EMBL/GenBank/DDBJ databases">
        <authorList>
            <person name="Corre E."/>
            <person name="Pelletier E."/>
            <person name="Niang G."/>
            <person name="Scheremetjew M."/>
            <person name="Finn R."/>
            <person name="Kale V."/>
            <person name="Holt S."/>
            <person name="Cochrane G."/>
            <person name="Meng A."/>
            <person name="Brown T."/>
            <person name="Cohen L."/>
        </authorList>
    </citation>
    <scope>NUCLEOTIDE SEQUENCE</scope>
    <source>
        <strain evidence="10">CCAP 1951/1</strain>
    </source>
</reference>
<feature type="region of interest" description="Disordered" evidence="8">
    <location>
        <begin position="397"/>
        <end position="436"/>
    </location>
</feature>
<comment type="subcellular location">
    <subcellularLocation>
        <location evidence="1 7">Nucleus</location>
    </subcellularLocation>
</comment>
<feature type="compositionally biased region" description="Low complexity" evidence="8">
    <location>
        <begin position="36"/>
        <end position="49"/>
    </location>
</feature>
<sequence length="436" mass="46100">MYGRGGNSGLPKLLPPKLPPSKLPPPAAPGKATVRPPAARAAPAAAEPPKQAPSKRQEAAKARETEELRQYGLAPLAVDAVSGEEISPHIPRSIAAVPWYDQNHGSTTLAHQRSEAGAKEKAMRDEHGATRVGGMAVVGQANRFRAGACTNCGSMTHKTRECTERKRAVGAKHARDPAAIAPDVVVDDGNWASKTWEQKRDATAGLDVAASVEEEFARARAIAAARGETLRTETDDLAEPIGRTSEDARKALRSEGGDALAAEASDNTFRRVADLSVPKYLVNLNSGTAHYDPSTRTLRGNPLQSRAGDEDKYVVKSAGFAGDNARNLDEGYRRVVQQQAFLQRVARDGEAGTSFSANSAFLPTENEQQFNRAMEARRGAADGRRALLDAVYGPSAPPAAAAAAVKSEGEETKCGEKQVAEGAAPTTSEEASTAPR</sequence>
<keyword evidence="6 7" id="KW-0539">Nucleus</keyword>
<dbReference type="GO" id="GO:0005681">
    <property type="term" value="C:spliceosomal complex"/>
    <property type="evidence" value="ECO:0007669"/>
    <property type="project" value="UniProtKB-UniRule"/>
</dbReference>
<feature type="domain" description="Pre-mRNA-splicing factor SLU7" evidence="9">
    <location>
        <begin position="276"/>
        <end position="401"/>
    </location>
</feature>
<feature type="compositionally biased region" description="Basic and acidic residues" evidence="8">
    <location>
        <begin position="55"/>
        <end position="68"/>
    </location>
</feature>
<name>A0A7S1QWA8_NEODS</name>
<evidence type="ECO:0000313" key="10">
    <source>
        <dbReference type="EMBL" id="CAD9149432.1"/>
    </source>
</evidence>
<feature type="region of interest" description="Disordered" evidence="8">
    <location>
        <begin position="1"/>
        <end position="68"/>
    </location>
</feature>
<evidence type="ECO:0000256" key="1">
    <source>
        <dbReference type="ARBA" id="ARBA00004123"/>
    </source>
</evidence>
<evidence type="ECO:0000256" key="4">
    <source>
        <dbReference type="ARBA" id="ARBA00022728"/>
    </source>
</evidence>
<comment type="subunit">
    <text evidence="7">Associated with the spliceosome.</text>
</comment>
<feature type="compositionally biased region" description="Basic and acidic residues" evidence="8">
    <location>
        <begin position="407"/>
        <end position="419"/>
    </location>
</feature>
<feature type="compositionally biased region" description="Pro residues" evidence="8">
    <location>
        <begin position="13"/>
        <end position="28"/>
    </location>
</feature>
<dbReference type="GO" id="GO:0000398">
    <property type="term" value="P:mRNA splicing, via spliceosome"/>
    <property type="evidence" value="ECO:0007669"/>
    <property type="project" value="UniProtKB-UniRule"/>
</dbReference>
<dbReference type="PANTHER" id="PTHR12942">
    <property type="entry name" value="STEP II SPLICING FACTOR SLU7"/>
    <property type="match status" value="1"/>
</dbReference>